<dbReference type="AlphaFoldDB" id="A0A015JAL6"/>
<dbReference type="OrthoDB" id="5511599at2759"/>
<dbReference type="GO" id="GO:0005743">
    <property type="term" value="C:mitochondrial inner membrane"/>
    <property type="evidence" value="ECO:0007669"/>
    <property type="project" value="UniProtKB-SubCell"/>
</dbReference>
<sequence>MAGLVDKPNRVVEYQKFFQTNSSTPLWILGGPSRKGFVALFFGGLAVGTTGAAYALTKMIKGKK</sequence>
<keyword evidence="6" id="KW-0812">Transmembrane</keyword>
<accession>A0A015JAL6</accession>
<organism evidence="7 8">
    <name type="scientific">Rhizophagus irregularis (strain DAOM 197198w)</name>
    <name type="common">Glomus intraradices</name>
    <dbReference type="NCBI Taxonomy" id="1432141"/>
    <lineage>
        <taxon>Eukaryota</taxon>
        <taxon>Fungi</taxon>
        <taxon>Fungi incertae sedis</taxon>
        <taxon>Mucoromycota</taxon>
        <taxon>Glomeromycotina</taxon>
        <taxon>Glomeromycetes</taxon>
        <taxon>Glomerales</taxon>
        <taxon>Glomeraceae</taxon>
        <taxon>Rhizophagus</taxon>
    </lineage>
</organism>
<dbReference type="Proteomes" id="UP000022910">
    <property type="component" value="Unassembled WGS sequence"/>
</dbReference>
<dbReference type="Pfam" id="PF02238">
    <property type="entry name" value="COX7a"/>
    <property type="match status" value="1"/>
</dbReference>
<reference evidence="7 8" key="1">
    <citation type="submission" date="2014-02" db="EMBL/GenBank/DDBJ databases">
        <title>Single nucleus genome sequencing reveals high similarity among nuclei of an endomycorrhizal fungus.</title>
        <authorList>
            <person name="Lin K."/>
            <person name="Geurts R."/>
            <person name="Zhang Z."/>
            <person name="Limpens E."/>
            <person name="Saunders D.G."/>
            <person name="Mu D."/>
            <person name="Pang E."/>
            <person name="Cao H."/>
            <person name="Cha H."/>
            <person name="Lin T."/>
            <person name="Zhou Q."/>
            <person name="Shang Y."/>
            <person name="Li Y."/>
            <person name="Ivanov S."/>
            <person name="Sharma T."/>
            <person name="Velzen R.V."/>
            <person name="Ruijter N.D."/>
            <person name="Aanen D.K."/>
            <person name="Win J."/>
            <person name="Kamoun S."/>
            <person name="Bisseling T."/>
            <person name="Huang S."/>
        </authorList>
    </citation>
    <scope>NUCLEOTIDE SEQUENCE [LARGE SCALE GENOMIC DNA]</scope>
    <source>
        <strain evidence="7">DAOM 197198w</strain>
        <strain evidence="8">DAOM197198w</strain>
    </source>
</reference>
<keyword evidence="8" id="KW-1185">Reference proteome</keyword>
<evidence type="ECO:0000256" key="4">
    <source>
        <dbReference type="ARBA" id="ARBA00023128"/>
    </source>
</evidence>
<dbReference type="EMBL" id="JEMT01029519">
    <property type="protein sequence ID" value="EXX51935.1"/>
    <property type="molecule type" value="Genomic_DNA"/>
</dbReference>
<keyword evidence="4" id="KW-0496">Mitochondrion</keyword>
<proteinExistence type="inferred from homology"/>
<keyword evidence="5 6" id="KW-0472">Membrane</keyword>
<keyword evidence="3" id="KW-0999">Mitochondrion inner membrane</keyword>
<evidence type="ECO:0000313" key="8">
    <source>
        <dbReference type="Proteomes" id="UP000022910"/>
    </source>
</evidence>
<dbReference type="SUPFAM" id="SSF81419">
    <property type="entry name" value="Mitochondrial cytochrome c oxidase subunit VIIa"/>
    <property type="match status" value="1"/>
</dbReference>
<keyword evidence="6" id="KW-1133">Transmembrane helix</keyword>
<evidence type="ECO:0000256" key="1">
    <source>
        <dbReference type="ARBA" id="ARBA00004273"/>
    </source>
</evidence>
<dbReference type="EMBL" id="JEMT01029519">
    <property type="protein sequence ID" value="EXX51934.1"/>
    <property type="molecule type" value="Genomic_DNA"/>
</dbReference>
<feature type="transmembrane region" description="Helical" evidence="6">
    <location>
        <begin position="36"/>
        <end position="56"/>
    </location>
</feature>
<dbReference type="HOGENOM" id="CLU_169147_3_0_1"/>
<evidence type="ECO:0000256" key="6">
    <source>
        <dbReference type="SAM" id="Phobius"/>
    </source>
</evidence>
<dbReference type="Gene3D" id="4.10.91.10">
    <property type="entry name" value="Cytochrome c oxidase, subunit VIIa"/>
    <property type="match status" value="1"/>
</dbReference>
<comment type="subcellular location">
    <subcellularLocation>
        <location evidence="1">Mitochondrion inner membrane</location>
    </subcellularLocation>
</comment>
<protein>
    <submittedName>
        <fullName evidence="7">Uncharacterized protein</fullName>
    </submittedName>
</protein>
<evidence type="ECO:0000256" key="5">
    <source>
        <dbReference type="ARBA" id="ARBA00023136"/>
    </source>
</evidence>
<dbReference type="GO" id="GO:0006123">
    <property type="term" value="P:mitochondrial electron transport, cytochrome c to oxygen"/>
    <property type="evidence" value="ECO:0007669"/>
    <property type="project" value="InterPro"/>
</dbReference>
<gene>
    <name evidence="7" type="ORF">RirG_257400</name>
</gene>
<dbReference type="GO" id="GO:0045277">
    <property type="term" value="C:respiratory chain complex IV"/>
    <property type="evidence" value="ECO:0007669"/>
    <property type="project" value="InterPro"/>
</dbReference>
<dbReference type="OMA" id="MMINRPN"/>
<comment type="similarity">
    <text evidence="2">Belongs to the cytochrome c oxidase VIIa family.</text>
</comment>
<dbReference type="InterPro" id="IPR039297">
    <property type="entry name" value="COX7a"/>
</dbReference>
<evidence type="ECO:0000256" key="2">
    <source>
        <dbReference type="ARBA" id="ARBA00009331"/>
    </source>
</evidence>
<dbReference type="STRING" id="1432141.A0A015JAL6"/>
<name>A0A015JAL6_RHIIW</name>
<evidence type="ECO:0000313" key="7">
    <source>
        <dbReference type="EMBL" id="EXX51934.1"/>
    </source>
</evidence>
<evidence type="ECO:0000256" key="3">
    <source>
        <dbReference type="ARBA" id="ARBA00022792"/>
    </source>
</evidence>
<comment type="caution">
    <text evidence="7">The sequence shown here is derived from an EMBL/GenBank/DDBJ whole genome shotgun (WGS) entry which is preliminary data.</text>
</comment>
<dbReference type="InterPro" id="IPR036539">
    <property type="entry name" value="Cyt_c_oxidase_su7a_sf"/>
</dbReference>